<dbReference type="PROSITE" id="PS00028">
    <property type="entry name" value="ZINC_FINGER_C2H2_1"/>
    <property type="match status" value="4"/>
</dbReference>
<evidence type="ECO:0000313" key="10">
    <source>
        <dbReference type="EMBL" id="ULT80716.1"/>
    </source>
</evidence>
<dbReference type="Pfam" id="PF23561">
    <property type="entry name" value="zf-C2H2_15"/>
    <property type="match status" value="1"/>
</dbReference>
<feature type="domain" description="C2H2-type" evidence="9">
    <location>
        <begin position="240"/>
        <end position="270"/>
    </location>
</feature>
<keyword evidence="3" id="KW-0677">Repeat</keyword>
<keyword evidence="4 7" id="KW-0863">Zinc-finger</keyword>
<evidence type="ECO:0000259" key="9">
    <source>
        <dbReference type="PROSITE" id="PS50157"/>
    </source>
</evidence>
<keyword evidence="5" id="KW-0862">Zinc</keyword>
<dbReference type="GO" id="GO:0005634">
    <property type="term" value="C:nucleus"/>
    <property type="evidence" value="ECO:0007669"/>
    <property type="project" value="UniProtKB-SubCell"/>
</dbReference>
<keyword evidence="2" id="KW-0479">Metal-binding</keyword>
<dbReference type="Pfam" id="PF00096">
    <property type="entry name" value="zf-C2H2"/>
    <property type="match status" value="2"/>
</dbReference>
<dbReference type="PANTHER" id="PTHR45718">
    <property type="entry name" value="TRANSCRIPTIONAL ACTIVATOR CUBITUS INTERRUPTUS"/>
    <property type="match status" value="1"/>
</dbReference>
<comment type="subcellular location">
    <subcellularLocation>
        <location evidence="1">Nucleus</location>
    </subcellularLocation>
</comment>
<feature type="region of interest" description="Disordered" evidence="8">
    <location>
        <begin position="21"/>
        <end position="92"/>
    </location>
</feature>
<feature type="domain" description="C2H2-type" evidence="9">
    <location>
        <begin position="179"/>
        <end position="208"/>
    </location>
</feature>
<dbReference type="PANTHER" id="PTHR45718:SF4">
    <property type="entry name" value="TRANSCRIPTIONAL ACTIVATOR CUBITUS INTERRUPTUS"/>
    <property type="match status" value="1"/>
</dbReference>
<dbReference type="InterPro" id="IPR056436">
    <property type="entry name" value="Znf-C2H2_ZIC1-5/GLI1-3-like"/>
</dbReference>
<reference evidence="10 11" key="1">
    <citation type="submission" date="2022-05" db="EMBL/GenBank/DDBJ databases">
        <title>Chromosome-level reference genomes for two strains of Caenorhabditis briggsae: an improved platform for comparative genomics.</title>
        <authorList>
            <person name="Stevens L."/>
            <person name="Andersen E.C."/>
        </authorList>
    </citation>
    <scope>NUCLEOTIDE SEQUENCE [LARGE SCALE GENOMIC DNA]</scope>
    <source>
        <strain evidence="10">QX1410_ONT</strain>
        <tissue evidence="10">Whole-organism</tissue>
    </source>
</reference>
<evidence type="ECO:0000256" key="3">
    <source>
        <dbReference type="ARBA" id="ARBA00022737"/>
    </source>
</evidence>
<dbReference type="SMART" id="SM00355">
    <property type="entry name" value="ZnF_C2H2"/>
    <property type="match status" value="5"/>
</dbReference>
<proteinExistence type="predicted"/>
<protein>
    <recommendedName>
        <fullName evidence="9">C2H2-type domain-containing protein</fullName>
    </recommendedName>
</protein>
<dbReference type="Proteomes" id="UP000827892">
    <property type="component" value="Chromosome X"/>
</dbReference>
<accession>A0AAE8ZQ41</accession>
<dbReference type="InterPro" id="IPR036236">
    <property type="entry name" value="Znf_C2H2_sf"/>
</dbReference>
<evidence type="ECO:0000313" key="11">
    <source>
        <dbReference type="Proteomes" id="UP000827892"/>
    </source>
</evidence>
<dbReference type="EMBL" id="CP090896">
    <property type="protein sequence ID" value="ULT80716.1"/>
    <property type="molecule type" value="Genomic_DNA"/>
</dbReference>
<dbReference type="Gene3D" id="3.30.160.60">
    <property type="entry name" value="Classic Zinc Finger"/>
    <property type="match status" value="5"/>
</dbReference>
<evidence type="ECO:0000256" key="6">
    <source>
        <dbReference type="ARBA" id="ARBA00023242"/>
    </source>
</evidence>
<dbReference type="InterPro" id="IPR043359">
    <property type="entry name" value="GLI-like"/>
</dbReference>
<sequence>MAGVQKRQNLIAMSLVSDGTRTTLSSDFTDSSRTNSPIDVGEAMDLSSGSSSSSSQGSGSSPSFSQKTHPGKETVAMSIAQPRLTVNGKRVGRPPGTFKVHKILKKSLVEEVHQNTEKVCKWKDCYQTFHSVEEITFHINQKHFDKEIVCRWEGCDPRYFKSLYLLVGHCRSHTGERHLKCPIEDCPKAYKSRENLSTHVRTHTGEKPYFCQFENCTKRFTNASDRGKHENRCHSGRREYKCDVPNCTKSYTDPSSLRKHILHIHGPEVHESRKKKKVRWMYRRDGKQLNKDGSVTTIDSPAIASPKENGSEARQAPIDTVQMPLQSVFPQLSPIQQNSPIQQLLPPTPTIGTAIPEWNPSPRVQSDFPFSAFNSYVPNYIQMNVAMASLLTVDQKLFVASKIIERQQFVHASHETLQKPTPVLVKTEYKQCECNDCKKGTFVRAYPSLRE</sequence>
<evidence type="ECO:0000256" key="5">
    <source>
        <dbReference type="ARBA" id="ARBA00022833"/>
    </source>
</evidence>
<dbReference type="GO" id="GO:0008270">
    <property type="term" value="F:zinc ion binding"/>
    <property type="evidence" value="ECO:0007669"/>
    <property type="project" value="UniProtKB-KW"/>
</dbReference>
<evidence type="ECO:0000256" key="4">
    <source>
        <dbReference type="ARBA" id="ARBA00022771"/>
    </source>
</evidence>
<gene>
    <name evidence="10" type="ORF">L3Y34_010934</name>
</gene>
<dbReference type="PROSITE" id="PS50157">
    <property type="entry name" value="ZINC_FINGER_C2H2_2"/>
    <property type="match status" value="3"/>
</dbReference>
<dbReference type="GO" id="GO:0000977">
    <property type="term" value="F:RNA polymerase II transcription regulatory region sequence-specific DNA binding"/>
    <property type="evidence" value="ECO:0007669"/>
    <property type="project" value="InterPro"/>
</dbReference>
<name>A0AAE8ZQ41_CAEBR</name>
<dbReference type="AlphaFoldDB" id="A0AAE8ZQ41"/>
<evidence type="ECO:0000256" key="2">
    <source>
        <dbReference type="ARBA" id="ARBA00022723"/>
    </source>
</evidence>
<evidence type="ECO:0000256" key="1">
    <source>
        <dbReference type="ARBA" id="ARBA00004123"/>
    </source>
</evidence>
<dbReference type="FunFam" id="3.30.160.60:FF:001500">
    <property type="entry name" value="Zinc finger protein 292"/>
    <property type="match status" value="1"/>
</dbReference>
<dbReference type="GO" id="GO:0006357">
    <property type="term" value="P:regulation of transcription by RNA polymerase II"/>
    <property type="evidence" value="ECO:0007669"/>
    <property type="project" value="InterPro"/>
</dbReference>
<feature type="compositionally biased region" description="Low complexity" evidence="8">
    <location>
        <begin position="47"/>
        <end position="65"/>
    </location>
</feature>
<dbReference type="InterPro" id="IPR013087">
    <property type="entry name" value="Znf_C2H2_type"/>
</dbReference>
<evidence type="ECO:0000256" key="8">
    <source>
        <dbReference type="SAM" id="MobiDB-lite"/>
    </source>
</evidence>
<evidence type="ECO:0000256" key="7">
    <source>
        <dbReference type="PROSITE-ProRule" id="PRU00042"/>
    </source>
</evidence>
<dbReference type="SUPFAM" id="SSF57667">
    <property type="entry name" value="beta-beta-alpha zinc fingers"/>
    <property type="match status" value="4"/>
</dbReference>
<feature type="region of interest" description="Disordered" evidence="8">
    <location>
        <begin position="291"/>
        <end position="314"/>
    </location>
</feature>
<keyword evidence="6" id="KW-0539">Nucleus</keyword>
<organism evidence="10 11">
    <name type="scientific">Caenorhabditis briggsae</name>
    <dbReference type="NCBI Taxonomy" id="6238"/>
    <lineage>
        <taxon>Eukaryota</taxon>
        <taxon>Metazoa</taxon>
        <taxon>Ecdysozoa</taxon>
        <taxon>Nematoda</taxon>
        <taxon>Chromadorea</taxon>
        <taxon>Rhabditida</taxon>
        <taxon>Rhabditina</taxon>
        <taxon>Rhabditomorpha</taxon>
        <taxon>Rhabditoidea</taxon>
        <taxon>Rhabditidae</taxon>
        <taxon>Peloderinae</taxon>
        <taxon>Caenorhabditis</taxon>
    </lineage>
</organism>
<feature type="domain" description="C2H2-type" evidence="9">
    <location>
        <begin position="209"/>
        <end position="239"/>
    </location>
</feature>
<feature type="compositionally biased region" description="Polar residues" evidence="8">
    <location>
        <begin position="21"/>
        <end position="37"/>
    </location>
</feature>